<feature type="compositionally biased region" description="Low complexity" evidence="1">
    <location>
        <begin position="219"/>
        <end position="237"/>
    </location>
</feature>
<dbReference type="RefSeq" id="XP_006681421.1">
    <property type="nucleotide sequence ID" value="XM_006681358.1"/>
</dbReference>
<evidence type="ECO:0000256" key="2">
    <source>
        <dbReference type="SAM" id="SignalP"/>
    </source>
</evidence>
<name>F4PAC9_BATDJ</name>
<protein>
    <submittedName>
        <fullName evidence="3">Uncharacterized protein</fullName>
    </submittedName>
</protein>
<dbReference type="HOGENOM" id="CLU_054779_1_1_1"/>
<dbReference type="InParanoid" id="F4PAC9"/>
<organism evidence="3 4">
    <name type="scientific">Batrachochytrium dendrobatidis (strain JAM81 / FGSC 10211)</name>
    <name type="common">Frog chytrid fungus</name>
    <dbReference type="NCBI Taxonomy" id="684364"/>
    <lineage>
        <taxon>Eukaryota</taxon>
        <taxon>Fungi</taxon>
        <taxon>Fungi incertae sedis</taxon>
        <taxon>Chytridiomycota</taxon>
        <taxon>Chytridiomycota incertae sedis</taxon>
        <taxon>Chytridiomycetes</taxon>
        <taxon>Rhizophydiales</taxon>
        <taxon>Rhizophydiales incertae sedis</taxon>
        <taxon>Batrachochytrium</taxon>
    </lineage>
</organism>
<feature type="compositionally biased region" description="Acidic residues" evidence="1">
    <location>
        <begin position="240"/>
        <end position="253"/>
    </location>
</feature>
<feature type="region of interest" description="Disordered" evidence="1">
    <location>
        <begin position="219"/>
        <end position="277"/>
    </location>
</feature>
<dbReference type="Proteomes" id="UP000007241">
    <property type="component" value="Unassembled WGS sequence"/>
</dbReference>
<feature type="compositionally biased region" description="Polar residues" evidence="1">
    <location>
        <begin position="260"/>
        <end position="271"/>
    </location>
</feature>
<keyword evidence="2" id="KW-0732">Signal</keyword>
<dbReference type="EMBL" id="GL882890">
    <property type="protein sequence ID" value="EGF78048.1"/>
    <property type="molecule type" value="Genomic_DNA"/>
</dbReference>
<dbReference type="GeneID" id="18239272"/>
<evidence type="ECO:0000313" key="3">
    <source>
        <dbReference type="EMBL" id="EGF78048.1"/>
    </source>
</evidence>
<evidence type="ECO:0000256" key="1">
    <source>
        <dbReference type="SAM" id="MobiDB-lite"/>
    </source>
</evidence>
<proteinExistence type="predicted"/>
<evidence type="ECO:0000313" key="4">
    <source>
        <dbReference type="Proteomes" id="UP000007241"/>
    </source>
</evidence>
<keyword evidence="4" id="KW-1185">Reference proteome</keyword>
<accession>F4PAC9</accession>
<feature type="chain" id="PRO_5003319090" evidence="2">
    <location>
        <begin position="21"/>
        <end position="336"/>
    </location>
</feature>
<sequence length="336" mass="38282">MKLSVAVLSSILLVCSVTTANPIHPSSTASTEYVSSTAIPSSTTSTEFNPSATPNANGIDLGSLDSFSDDIQDLFKNYLKKQHDYDEHKKKCKLIKLQFEDQQKLVKHTRERFGNLRRTAQRNGRGNSKYSDDDEMKELRNKFQEGHSRLGELQRKKNKCRFELSHFNQQLDFAKVNLVEFIFGASFNLESLDGQLLLILSDPYAKQYLGELCGGEQSSACSDDSDQNSSDGQQQHQNLDDDSFEEIDLNDPSDGERQDPQPQTQSGSRSFGQRAPAFRRKAHTFRRRARTFRQKASAFRQRFVSFKHRVSSGIRKAFSRLGSGFRSLVERFRREN</sequence>
<dbReference type="AlphaFoldDB" id="F4PAC9"/>
<gene>
    <name evidence="3" type="ORF">BATDEDRAFT_27251</name>
</gene>
<feature type="signal peptide" evidence="2">
    <location>
        <begin position="1"/>
        <end position="20"/>
    </location>
</feature>
<reference evidence="3 4" key="1">
    <citation type="submission" date="2009-12" db="EMBL/GenBank/DDBJ databases">
        <title>The draft genome of Batrachochytrium dendrobatidis.</title>
        <authorList>
            <consortium name="US DOE Joint Genome Institute (JGI-PGF)"/>
            <person name="Kuo A."/>
            <person name="Salamov A."/>
            <person name="Schmutz J."/>
            <person name="Lucas S."/>
            <person name="Pitluck S."/>
            <person name="Rosenblum E."/>
            <person name="Stajich J."/>
            <person name="Eisen M."/>
            <person name="Grigoriev I.V."/>
        </authorList>
    </citation>
    <scope>NUCLEOTIDE SEQUENCE [LARGE SCALE GENOMIC DNA]</scope>
    <source>
        <strain evidence="4">JAM81 / FGSC 10211</strain>
    </source>
</reference>